<proteinExistence type="predicted"/>
<gene>
    <name evidence="2" type="ORF">Vbra_17080</name>
</gene>
<protein>
    <submittedName>
        <fullName evidence="2">Uncharacterized protein</fullName>
    </submittedName>
</protein>
<keyword evidence="3" id="KW-1185">Reference proteome</keyword>
<feature type="region of interest" description="Disordered" evidence="1">
    <location>
        <begin position="25"/>
        <end position="52"/>
    </location>
</feature>
<evidence type="ECO:0000313" key="3">
    <source>
        <dbReference type="Proteomes" id="UP000041254"/>
    </source>
</evidence>
<name>A0A0G4G5A5_VITBC</name>
<dbReference type="EMBL" id="CDMY01000571">
    <property type="protein sequence ID" value="CEM23724.1"/>
    <property type="molecule type" value="Genomic_DNA"/>
</dbReference>
<evidence type="ECO:0000256" key="1">
    <source>
        <dbReference type="SAM" id="MobiDB-lite"/>
    </source>
</evidence>
<evidence type="ECO:0000313" key="2">
    <source>
        <dbReference type="EMBL" id="CEM23724.1"/>
    </source>
</evidence>
<reference evidence="2 3" key="1">
    <citation type="submission" date="2014-11" db="EMBL/GenBank/DDBJ databases">
        <authorList>
            <person name="Zhu J."/>
            <person name="Qi W."/>
            <person name="Song R."/>
        </authorList>
    </citation>
    <scope>NUCLEOTIDE SEQUENCE [LARGE SCALE GENOMIC DNA]</scope>
</reference>
<dbReference type="InParanoid" id="A0A0G4G5A5"/>
<dbReference type="AlphaFoldDB" id="A0A0G4G5A5"/>
<dbReference type="Proteomes" id="UP000041254">
    <property type="component" value="Unassembled WGS sequence"/>
</dbReference>
<accession>A0A0G4G5A5</accession>
<organism evidence="2 3">
    <name type="scientific">Vitrella brassicaformis (strain CCMP3155)</name>
    <dbReference type="NCBI Taxonomy" id="1169540"/>
    <lineage>
        <taxon>Eukaryota</taxon>
        <taxon>Sar</taxon>
        <taxon>Alveolata</taxon>
        <taxon>Colpodellida</taxon>
        <taxon>Vitrellaceae</taxon>
        <taxon>Vitrella</taxon>
    </lineage>
</organism>
<feature type="compositionally biased region" description="Polar residues" evidence="1">
    <location>
        <begin position="27"/>
        <end position="36"/>
    </location>
</feature>
<feature type="compositionally biased region" description="Basic and acidic residues" evidence="1">
    <location>
        <begin position="43"/>
        <end position="52"/>
    </location>
</feature>
<sequence>MTAAAVRSRKSLECFEMLLCDRRSCSAPHQTPRSSSAPAAGGEEWRRAERERDLRRKSQTCLVFAHVSQPSCPSVHLAVGSRGREDRSFWQRVQLDLVTELAKRLT</sequence>
<dbReference type="VEuPathDB" id="CryptoDB:Vbra_17080"/>